<dbReference type="OrthoDB" id="9809324at2"/>
<protein>
    <recommendedName>
        <fullName evidence="1">ATPase AAA-type core domain-containing protein</fullName>
    </recommendedName>
</protein>
<keyword evidence="3" id="KW-1185">Reference proteome</keyword>
<dbReference type="STRING" id="305507.SAMN04489724_3022"/>
<evidence type="ECO:0000313" key="3">
    <source>
        <dbReference type="Proteomes" id="UP000199673"/>
    </source>
</evidence>
<sequence>MIVHFSVQNFRSIKNRVDISFEKTGLKGLPSNYFAAPAKTQLLKTAVLYGPNASGKSTVLQAFHALEFLVVNSTGFKPDQPISPYEPHLLDLATKNKAVKFHIVFFGSDRIKYEFVVSFGKKMVETEELYFYPNGVQSLLYQRRAEKEIKFGDAYKGAKKAIEKLLLPNQLFLSKAAENNVESLLIPFQFFGKGMMIFPFLNENHESDLKRLYASRLAEEKYSHFTNRLNALICALDTGISSVSAKEVEWNNYKFPDNLPEDIKRKIQEDYKYDIKTSHPLYDGGKLVGQELFDVDEESTGTKSLLVIGGIILDSLETGRVLVVDEFEKNLHPSITSYLISLFHNPLTNPKNAQLIFATHDITQLANGAFRRDQIWFTEKNQFGATELYACSDIKGIRTENPLDKWYASGKLGATPIINDVDFLIKMQEDVLEETE</sequence>
<dbReference type="SUPFAM" id="SSF52540">
    <property type="entry name" value="P-loop containing nucleoside triphosphate hydrolases"/>
    <property type="match status" value="1"/>
</dbReference>
<dbReference type="GO" id="GO:0005524">
    <property type="term" value="F:ATP binding"/>
    <property type="evidence" value="ECO:0007669"/>
    <property type="project" value="InterPro"/>
</dbReference>
<gene>
    <name evidence="2" type="ORF">SAMN04489724_3022</name>
</gene>
<dbReference type="InterPro" id="IPR003959">
    <property type="entry name" value="ATPase_AAA_core"/>
</dbReference>
<dbReference type="EMBL" id="FPBF01000004">
    <property type="protein sequence ID" value="SFT96575.1"/>
    <property type="molecule type" value="Genomic_DNA"/>
</dbReference>
<proteinExistence type="predicted"/>
<dbReference type="Proteomes" id="UP000199673">
    <property type="component" value="Unassembled WGS sequence"/>
</dbReference>
<accession>A0A1I7CAX0</accession>
<dbReference type="GO" id="GO:0016887">
    <property type="term" value="F:ATP hydrolysis activity"/>
    <property type="evidence" value="ECO:0007669"/>
    <property type="project" value="InterPro"/>
</dbReference>
<dbReference type="Gene3D" id="3.40.50.300">
    <property type="entry name" value="P-loop containing nucleotide triphosphate hydrolases"/>
    <property type="match status" value="1"/>
</dbReference>
<dbReference type="Pfam" id="PF13304">
    <property type="entry name" value="AAA_21"/>
    <property type="match status" value="1"/>
</dbReference>
<evidence type="ECO:0000259" key="1">
    <source>
        <dbReference type="Pfam" id="PF13304"/>
    </source>
</evidence>
<dbReference type="PANTHER" id="PTHR40396:SF1">
    <property type="entry name" value="ATPASE AAA-TYPE CORE DOMAIN-CONTAINING PROTEIN"/>
    <property type="match status" value="1"/>
</dbReference>
<dbReference type="PANTHER" id="PTHR40396">
    <property type="entry name" value="ATPASE-LIKE PROTEIN"/>
    <property type="match status" value="1"/>
</dbReference>
<dbReference type="InterPro" id="IPR027417">
    <property type="entry name" value="P-loop_NTPase"/>
</dbReference>
<evidence type="ECO:0000313" key="2">
    <source>
        <dbReference type="EMBL" id="SFT96575.1"/>
    </source>
</evidence>
<reference evidence="3" key="1">
    <citation type="submission" date="2016-10" db="EMBL/GenBank/DDBJ databases">
        <authorList>
            <person name="Varghese N."/>
            <person name="Submissions S."/>
        </authorList>
    </citation>
    <scope>NUCLEOTIDE SEQUENCE [LARGE SCALE GENOMIC DNA]</scope>
    <source>
        <strain evidence="3">DSM 23445</strain>
    </source>
</reference>
<feature type="domain" description="ATPase AAA-type core" evidence="1">
    <location>
        <begin position="46"/>
        <end position="362"/>
    </location>
</feature>
<dbReference type="RefSeq" id="WP_091694830.1">
    <property type="nucleotide sequence ID" value="NZ_FPBF01000004.1"/>
</dbReference>
<name>A0A1I7CAX0_9BACT</name>
<dbReference type="AlphaFoldDB" id="A0A1I7CAX0"/>
<organism evidence="2 3">
    <name type="scientific">Algoriphagus locisalis</name>
    <dbReference type="NCBI Taxonomy" id="305507"/>
    <lineage>
        <taxon>Bacteria</taxon>
        <taxon>Pseudomonadati</taxon>
        <taxon>Bacteroidota</taxon>
        <taxon>Cytophagia</taxon>
        <taxon>Cytophagales</taxon>
        <taxon>Cyclobacteriaceae</taxon>
        <taxon>Algoriphagus</taxon>
    </lineage>
</organism>